<evidence type="ECO:0000259" key="12">
    <source>
        <dbReference type="PROSITE" id="PS01124"/>
    </source>
</evidence>
<dbReference type="PANTHER" id="PTHR43280">
    <property type="entry name" value="ARAC-FAMILY TRANSCRIPTIONAL REGULATOR"/>
    <property type="match status" value="1"/>
</dbReference>
<dbReference type="EMBL" id="JBHUMR010000014">
    <property type="protein sequence ID" value="MFD2618107.1"/>
    <property type="molecule type" value="Genomic_DNA"/>
</dbReference>
<dbReference type="Pfam" id="PF12833">
    <property type="entry name" value="HTH_18"/>
    <property type="match status" value="1"/>
</dbReference>
<dbReference type="PRINTS" id="PR00032">
    <property type="entry name" value="HTHARAC"/>
</dbReference>
<name>A0ABW5PTK3_9BACI</name>
<comment type="caution">
    <text evidence="13">The sequence shown here is derived from an EMBL/GenBank/DDBJ whole genome shotgun (WGS) entry which is preliminary data.</text>
</comment>
<keyword evidence="5" id="KW-0227">DNA damage</keyword>
<dbReference type="PIRSF" id="PIRSF000408">
    <property type="entry name" value="Alkyltransferas_AdaA"/>
    <property type="match status" value="1"/>
</dbReference>
<organism evidence="13 14">
    <name type="scientific">Terrilactibacillus laevilacticus</name>
    <dbReference type="NCBI Taxonomy" id="1380157"/>
    <lineage>
        <taxon>Bacteria</taxon>
        <taxon>Bacillati</taxon>
        <taxon>Bacillota</taxon>
        <taxon>Bacilli</taxon>
        <taxon>Bacillales</taxon>
        <taxon>Bacillaceae</taxon>
        <taxon>Terrilactibacillus</taxon>
    </lineage>
</organism>
<protein>
    <submittedName>
        <fullName evidence="13">Bifunctional transcriptional activator/DNA repair enzyme AdaA</fullName>
    </submittedName>
</protein>
<dbReference type="InterPro" id="IPR009057">
    <property type="entry name" value="Homeodomain-like_sf"/>
</dbReference>
<evidence type="ECO:0000256" key="1">
    <source>
        <dbReference type="ARBA" id="ARBA00001947"/>
    </source>
</evidence>
<keyword evidence="4" id="KW-0479">Metal-binding</keyword>
<gene>
    <name evidence="13" type="ORF">ACFSTF_12395</name>
</gene>
<keyword evidence="8" id="KW-0238">DNA-binding</keyword>
<keyword evidence="9" id="KW-0010">Activator</keyword>
<dbReference type="SUPFAM" id="SSF46689">
    <property type="entry name" value="Homeodomain-like"/>
    <property type="match status" value="2"/>
</dbReference>
<keyword evidence="7" id="KW-0805">Transcription regulation</keyword>
<dbReference type="InterPro" id="IPR035451">
    <property type="entry name" value="Ada-like_dom_sf"/>
</dbReference>
<dbReference type="SMART" id="SM00342">
    <property type="entry name" value="HTH_ARAC"/>
    <property type="match status" value="1"/>
</dbReference>
<evidence type="ECO:0000256" key="5">
    <source>
        <dbReference type="ARBA" id="ARBA00022763"/>
    </source>
</evidence>
<evidence type="ECO:0000256" key="3">
    <source>
        <dbReference type="ARBA" id="ARBA00022679"/>
    </source>
</evidence>
<dbReference type="InterPro" id="IPR020449">
    <property type="entry name" value="Tscrpt_reg_AraC-type_HTH"/>
</dbReference>
<dbReference type="Pfam" id="PF02805">
    <property type="entry name" value="Ada_Zn_binding"/>
    <property type="match status" value="1"/>
</dbReference>
<dbReference type="InterPro" id="IPR018062">
    <property type="entry name" value="HTH_AraC-typ_CS"/>
</dbReference>
<keyword evidence="14" id="KW-1185">Reference proteome</keyword>
<evidence type="ECO:0000256" key="2">
    <source>
        <dbReference type="ARBA" id="ARBA00022603"/>
    </source>
</evidence>
<dbReference type="InterPro" id="IPR004026">
    <property type="entry name" value="Ada_DNA_repair_Zn-bd"/>
</dbReference>
<keyword evidence="6" id="KW-0862">Zinc</keyword>
<feature type="domain" description="HTH araC/xylS-type" evidence="12">
    <location>
        <begin position="82"/>
        <end position="180"/>
    </location>
</feature>
<dbReference type="PROSITE" id="PS01124">
    <property type="entry name" value="HTH_ARAC_FAMILY_2"/>
    <property type="match status" value="1"/>
</dbReference>
<evidence type="ECO:0000256" key="11">
    <source>
        <dbReference type="ARBA" id="ARBA00023204"/>
    </source>
</evidence>
<reference evidence="14" key="1">
    <citation type="journal article" date="2019" name="Int. J. Syst. Evol. Microbiol.">
        <title>The Global Catalogue of Microorganisms (GCM) 10K type strain sequencing project: providing services to taxonomists for standard genome sequencing and annotation.</title>
        <authorList>
            <consortium name="The Broad Institute Genomics Platform"/>
            <consortium name="The Broad Institute Genome Sequencing Center for Infectious Disease"/>
            <person name="Wu L."/>
            <person name="Ma J."/>
        </authorList>
    </citation>
    <scope>NUCLEOTIDE SEQUENCE [LARGE SCALE GENOMIC DNA]</scope>
    <source>
        <strain evidence="14">TISTR 2241</strain>
    </source>
</reference>
<evidence type="ECO:0000313" key="13">
    <source>
        <dbReference type="EMBL" id="MFD2618107.1"/>
    </source>
</evidence>
<keyword evidence="3" id="KW-0808">Transferase</keyword>
<sequence length="183" mass="21592">MKLSDNSMWEAVKQNDKRYDHRFYYAVKTTKIVCNPSCTSKTPKRDNVRYYPTLSQAIHDGFRPCKRCRPDLVDHSDYYFVEQVSSIFEKKYMLPLTLDQIAHQIGYSKYHLLRLYKKVTGKSLMTDLTLIRIQKSIELLLSSSLTITQIAYDVGYQSTSQYNVVFKRKMGCTPSIYRKRERI</sequence>
<comment type="cofactor">
    <cofactor evidence="1">
        <name>Zn(2+)</name>
        <dbReference type="ChEBI" id="CHEBI:29105"/>
    </cofactor>
</comment>
<dbReference type="SUPFAM" id="SSF57884">
    <property type="entry name" value="Ada DNA repair protein, N-terminal domain (N-Ada 10)"/>
    <property type="match status" value="1"/>
</dbReference>
<evidence type="ECO:0000256" key="6">
    <source>
        <dbReference type="ARBA" id="ARBA00022833"/>
    </source>
</evidence>
<evidence type="ECO:0000256" key="8">
    <source>
        <dbReference type="ARBA" id="ARBA00023125"/>
    </source>
</evidence>
<keyword evidence="11" id="KW-0234">DNA repair</keyword>
<dbReference type="RefSeq" id="WP_141190106.1">
    <property type="nucleotide sequence ID" value="NZ_JBHUMR010000014.1"/>
</dbReference>
<dbReference type="Gene3D" id="3.40.10.10">
    <property type="entry name" value="DNA Methylphosphotriester Repair Domain"/>
    <property type="match status" value="1"/>
</dbReference>
<evidence type="ECO:0000256" key="7">
    <source>
        <dbReference type="ARBA" id="ARBA00023015"/>
    </source>
</evidence>
<dbReference type="InterPro" id="IPR018060">
    <property type="entry name" value="HTH_AraC"/>
</dbReference>
<dbReference type="PROSITE" id="PS00041">
    <property type="entry name" value="HTH_ARAC_FAMILY_1"/>
    <property type="match status" value="1"/>
</dbReference>
<accession>A0ABW5PTK3</accession>
<dbReference type="Proteomes" id="UP001597458">
    <property type="component" value="Unassembled WGS sequence"/>
</dbReference>
<dbReference type="InterPro" id="IPR016220">
    <property type="entry name" value="Me-P-triester_DNA_alkyl-Trfase"/>
</dbReference>
<evidence type="ECO:0000313" key="14">
    <source>
        <dbReference type="Proteomes" id="UP001597458"/>
    </source>
</evidence>
<evidence type="ECO:0000256" key="4">
    <source>
        <dbReference type="ARBA" id="ARBA00022723"/>
    </source>
</evidence>
<dbReference type="Gene3D" id="1.10.10.60">
    <property type="entry name" value="Homeodomain-like"/>
    <property type="match status" value="2"/>
</dbReference>
<proteinExistence type="predicted"/>
<dbReference type="PANTHER" id="PTHR43280:SF2">
    <property type="entry name" value="HTH-TYPE TRANSCRIPTIONAL REGULATOR EXSA"/>
    <property type="match status" value="1"/>
</dbReference>
<evidence type="ECO:0000256" key="9">
    <source>
        <dbReference type="ARBA" id="ARBA00023159"/>
    </source>
</evidence>
<evidence type="ECO:0000256" key="10">
    <source>
        <dbReference type="ARBA" id="ARBA00023163"/>
    </source>
</evidence>
<keyword evidence="2" id="KW-0489">Methyltransferase</keyword>
<keyword evidence="10" id="KW-0804">Transcription</keyword>